<protein>
    <submittedName>
        <fullName evidence="1">Uncharacterized protein</fullName>
    </submittedName>
</protein>
<proteinExistence type="predicted"/>
<dbReference type="Gene3D" id="1.10.510.10">
    <property type="entry name" value="Transferase(Phosphotransferase) domain 1"/>
    <property type="match status" value="1"/>
</dbReference>
<sequence>MNKEYQIVSVLKIALACVNASPERRPSMRNVSDTLERMV</sequence>
<name>A0A2P2QSK3_RHIMU</name>
<dbReference type="EMBL" id="GGEC01089518">
    <property type="protein sequence ID" value="MBX70002.1"/>
    <property type="molecule type" value="Transcribed_RNA"/>
</dbReference>
<reference evidence="1" key="1">
    <citation type="submission" date="2018-02" db="EMBL/GenBank/DDBJ databases">
        <title>Rhizophora mucronata_Transcriptome.</title>
        <authorList>
            <person name="Meera S.P."/>
            <person name="Sreeshan A."/>
            <person name="Augustine A."/>
        </authorList>
    </citation>
    <scope>NUCLEOTIDE SEQUENCE</scope>
    <source>
        <tissue evidence="1">Leaf</tissue>
    </source>
</reference>
<evidence type="ECO:0000313" key="1">
    <source>
        <dbReference type="EMBL" id="MBX70002.1"/>
    </source>
</evidence>
<organism evidence="1">
    <name type="scientific">Rhizophora mucronata</name>
    <name type="common">Asiatic mangrove</name>
    <dbReference type="NCBI Taxonomy" id="61149"/>
    <lineage>
        <taxon>Eukaryota</taxon>
        <taxon>Viridiplantae</taxon>
        <taxon>Streptophyta</taxon>
        <taxon>Embryophyta</taxon>
        <taxon>Tracheophyta</taxon>
        <taxon>Spermatophyta</taxon>
        <taxon>Magnoliopsida</taxon>
        <taxon>eudicotyledons</taxon>
        <taxon>Gunneridae</taxon>
        <taxon>Pentapetalae</taxon>
        <taxon>rosids</taxon>
        <taxon>fabids</taxon>
        <taxon>Malpighiales</taxon>
        <taxon>Rhizophoraceae</taxon>
        <taxon>Rhizophora</taxon>
    </lineage>
</organism>
<accession>A0A2P2QSK3</accession>
<dbReference type="AlphaFoldDB" id="A0A2P2QSK3"/>